<name>A0ABR3GDY3_9PEZI</name>
<proteinExistence type="predicted"/>
<gene>
    <name evidence="1" type="ORF">Q9L58_006989</name>
</gene>
<keyword evidence="2" id="KW-1185">Reference proteome</keyword>
<sequence length="199" mass="22787">MTTNPTPPISIPVQWDELIHWITNQLSSIPFGSAPIPESWKSLIAWLISELQATFSNPLPVDNNEKWESLFLDAHLRARETLDTGAERVIDHIREMPSARRGSAAVWWKVAWEKITAFFTKLVDLICRAGRTMWERVKAWFARIREAFARLWARCSRYALSAERIFGGIGYLVYRCKAIQDASPSGQIKDVDQGSNLRD</sequence>
<comment type="caution">
    <text evidence="1">The sequence shown here is derived from an EMBL/GenBank/DDBJ whole genome shotgun (WGS) entry which is preliminary data.</text>
</comment>
<dbReference type="Proteomes" id="UP001447188">
    <property type="component" value="Unassembled WGS sequence"/>
</dbReference>
<reference evidence="1 2" key="1">
    <citation type="submission" date="2024-02" db="EMBL/GenBank/DDBJ databases">
        <title>Discinaceae phylogenomics.</title>
        <authorList>
            <person name="Dirks A.C."/>
            <person name="James T.Y."/>
        </authorList>
    </citation>
    <scope>NUCLEOTIDE SEQUENCE [LARGE SCALE GENOMIC DNA]</scope>
    <source>
        <strain evidence="1 2">ACD0624</strain>
    </source>
</reference>
<organism evidence="1 2">
    <name type="scientific">Discina gigas</name>
    <dbReference type="NCBI Taxonomy" id="1032678"/>
    <lineage>
        <taxon>Eukaryota</taxon>
        <taxon>Fungi</taxon>
        <taxon>Dikarya</taxon>
        <taxon>Ascomycota</taxon>
        <taxon>Pezizomycotina</taxon>
        <taxon>Pezizomycetes</taxon>
        <taxon>Pezizales</taxon>
        <taxon>Discinaceae</taxon>
        <taxon>Discina</taxon>
    </lineage>
</organism>
<evidence type="ECO:0000313" key="1">
    <source>
        <dbReference type="EMBL" id="KAL0634110.1"/>
    </source>
</evidence>
<dbReference type="EMBL" id="JBBBZM010000104">
    <property type="protein sequence ID" value="KAL0634110.1"/>
    <property type="molecule type" value="Genomic_DNA"/>
</dbReference>
<accession>A0ABR3GDY3</accession>
<evidence type="ECO:0000313" key="2">
    <source>
        <dbReference type="Proteomes" id="UP001447188"/>
    </source>
</evidence>
<protein>
    <submittedName>
        <fullName evidence="1">Uncharacterized protein</fullName>
    </submittedName>
</protein>